<organism evidence="2 3">
    <name type="scientific">Spirosoma liriopis</name>
    <dbReference type="NCBI Taxonomy" id="2937440"/>
    <lineage>
        <taxon>Bacteria</taxon>
        <taxon>Pseudomonadati</taxon>
        <taxon>Bacteroidota</taxon>
        <taxon>Cytophagia</taxon>
        <taxon>Cytophagales</taxon>
        <taxon>Cytophagaceae</taxon>
        <taxon>Spirosoma</taxon>
    </lineage>
</organism>
<evidence type="ECO:0000259" key="1">
    <source>
        <dbReference type="Pfam" id="PF18737"/>
    </source>
</evidence>
<feature type="domain" description="MAE-28990/MAE-18760-like HEPN" evidence="1">
    <location>
        <begin position="8"/>
        <end position="206"/>
    </location>
</feature>
<dbReference type="InterPro" id="IPR040788">
    <property type="entry name" value="HEPN_MAE_28990"/>
</dbReference>
<evidence type="ECO:0000313" key="2">
    <source>
        <dbReference type="EMBL" id="MCK8496070.1"/>
    </source>
</evidence>
<keyword evidence="3" id="KW-1185">Reference proteome</keyword>
<dbReference type="Pfam" id="PF18737">
    <property type="entry name" value="HEPN_MAE_28990"/>
    <property type="match status" value="1"/>
</dbReference>
<dbReference type="RefSeq" id="WP_248480934.1">
    <property type="nucleotide sequence ID" value="NZ_JALPRF010000016.1"/>
</dbReference>
<sequence>MTLSGYWQQIEDDLDWRQSELASLKILVLTTNPQTKKALLRSLLAMLYAHYEGFCKNALIVYAKAICESGSAVNMHNESLILTSLKSAFKRVRGMPDREIFNFINGGFASVVSEAINIKYNEEFETSNLYPNVLEDLCAKMGIECPELNNRRILVKSLVGRRNDIAHGKDNDVKDLNEYNKYEEATIDVMYSLALSIEEAMRKQRFLKAAA</sequence>
<reference evidence="2 3" key="1">
    <citation type="submission" date="2022-04" db="EMBL/GenBank/DDBJ databases">
        <title>Spirosoma sp. strain RP8 genome sequencing and assembly.</title>
        <authorList>
            <person name="Jung Y."/>
        </authorList>
    </citation>
    <scope>NUCLEOTIDE SEQUENCE [LARGE SCALE GENOMIC DNA]</scope>
    <source>
        <strain evidence="2 3">RP8</strain>
    </source>
</reference>
<gene>
    <name evidence="2" type="ORF">M0L20_29660</name>
</gene>
<protein>
    <submittedName>
        <fullName evidence="2">MAE_28990/MAE_18760 family HEPN-like nuclease</fullName>
    </submittedName>
</protein>
<evidence type="ECO:0000313" key="3">
    <source>
        <dbReference type="Proteomes" id="UP001202180"/>
    </source>
</evidence>
<dbReference type="Proteomes" id="UP001202180">
    <property type="component" value="Unassembled WGS sequence"/>
</dbReference>
<dbReference type="EMBL" id="JALPRF010000016">
    <property type="protein sequence ID" value="MCK8496070.1"/>
    <property type="molecule type" value="Genomic_DNA"/>
</dbReference>
<proteinExistence type="predicted"/>
<accession>A0ABT0HX11</accession>
<name>A0ABT0HX11_9BACT</name>
<comment type="caution">
    <text evidence="2">The sequence shown here is derived from an EMBL/GenBank/DDBJ whole genome shotgun (WGS) entry which is preliminary data.</text>
</comment>